<comment type="cofactor">
    <cofactor evidence="1">
        <name>heme</name>
        <dbReference type="ChEBI" id="CHEBI:30413"/>
    </cofactor>
</comment>
<dbReference type="PANTHER" id="PTHR24292">
    <property type="entry name" value="CYTOCHROME P450"/>
    <property type="match status" value="1"/>
</dbReference>
<evidence type="ECO:0000256" key="1">
    <source>
        <dbReference type="ARBA" id="ARBA00001971"/>
    </source>
</evidence>
<dbReference type="AlphaFoldDB" id="A0A8S1HJ73"/>
<keyword evidence="6" id="KW-0408">Iron</keyword>
<keyword evidence="7" id="KW-0503">Monooxygenase</keyword>
<dbReference type="PANTHER" id="PTHR24292:SF102">
    <property type="entry name" value="CYTOCHROME P450 FAMILY-RELATED"/>
    <property type="match status" value="1"/>
</dbReference>
<evidence type="ECO:0000256" key="5">
    <source>
        <dbReference type="ARBA" id="ARBA00023002"/>
    </source>
</evidence>
<evidence type="ECO:0000256" key="4">
    <source>
        <dbReference type="ARBA" id="ARBA00022723"/>
    </source>
</evidence>
<comment type="caution">
    <text evidence="8">The sequence shown here is derived from an EMBL/GenBank/DDBJ whole genome shotgun (WGS) entry which is preliminary data.</text>
</comment>
<proteinExistence type="inferred from homology"/>
<protein>
    <submittedName>
        <fullName evidence="8">Uncharacterized protein</fullName>
    </submittedName>
</protein>
<dbReference type="GO" id="GO:0020037">
    <property type="term" value="F:heme binding"/>
    <property type="evidence" value="ECO:0007669"/>
    <property type="project" value="InterPro"/>
</dbReference>
<dbReference type="Proteomes" id="UP000835052">
    <property type="component" value="Unassembled WGS sequence"/>
</dbReference>
<accession>A0A8S1HJ73</accession>
<dbReference type="Pfam" id="PF00067">
    <property type="entry name" value="p450"/>
    <property type="match status" value="1"/>
</dbReference>
<keyword evidence="5" id="KW-0560">Oxidoreductase</keyword>
<dbReference type="InterPro" id="IPR050476">
    <property type="entry name" value="Insect_CytP450_Detox"/>
</dbReference>
<dbReference type="GO" id="GO:0004497">
    <property type="term" value="F:monooxygenase activity"/>
    <property type="evidence" value="ECO:0007669"/>
    <property type="project" value="UniProtKB-KW"/>
</dbReference>
<dbReference type="OrthoDB" id="5874573at2759"/>
<dbReference type="Gene3D" id="1.10.630.10">
    <property type="entry name" value="Cytochrome P450"/>
    <property type="match status" value="1"/>
</dbReference>
<dbReference type="InterPro" id="IPR001128">
    <property type="entry name" value="Cyt_P450"/>
</dbReference>
<evidence type="ECO:0000256" key="7">
    <source>
        <dbReference type="ARBA" id="ARBA00023033"/>
    </source>
</evidence>
<keyword evidence="3" id="KW-0349">Heme</keyword>
<sequence length="152" mass="17747">MILLDEQFLKQYNDLFSSRVAKLGYDDSYEANQQWHQEFGPTFGIFLGKQLQIVVSEEEMLKEIFIKNFNNFSDRCVPGLFKYNQLNFSLLQATKANGWKESRSTISPTFSTGKMKAMHETIQDKNRGFLEYFWTNMPRTATRSISMTISKP</sequence>
<evidence type="ECO:0000256" key="6">
    <source>
        <dbReference type="ARBA" id="ARBA00023004"/>
    </source>
</evidence>
<reference evidence="8" key="1">
    <citation type="submission" date="2020-10" db="EMBL/GenBank/DDBJ databases">
        <authorList>
            <person name="Kikuchi T."/>
        </authorList>
    </citation>
    <scope>NUCLEOTIDE SEQUENCE</scope>
    <source>
        <strain evidence="8">NKZ352</strain>
    </source>
</reference>
<evidence type="ECO:0000313" key="9">
    <source>
        <dbReference type="Proteomes" id="UP000835052"/>
    </source>
</evidence>
<dbReference type="SUPFAM" id="SSF48264">
    <property type="entry name" value="Cytochrome P450"/>
    <property type="match status" value="1"/>
</dbReference>
<comment type="similarity">
    <text evidence="2">Belongs to the cytochrome P450 family.</text>
</comment>
<dbReference type="InterPro" id="IPR036396">
    <property type="entry name" value="Cyt_P450_sf"/>
</dbReference>
<evidence type="ECO:0000256" key="2">
    <source>
        <dbReference type="ARBA" id="ARBA00010617"/>
    </source>
</evidence>
<organism evidence="8 9">
    <name type="scientific">Caenorhabditis auriculariae</name>
    <dbReference type="NCBI Taxonomy" id="2777116"/>
    <lineage>
        <taxon>Eukaryota</taxon>
        <taxon>Metazoa</taxon>
        <taxon>Ecdysozoa</taxon>
        <taxon>Nematoda</taxon>
        <taxon>Chromadorea</taxon>
        <taxon>Rhabditida</taxon>
        <taxon>Rhabditina</taxon>
        <taxon>Rhabditomorpha</taxon>
        <taxon>Rhabditoidea</taxon>
        <taxon>Rhabditidae</taxon>
        <taxon>Peloderinae</taxon>
        <taxon>Caenorhabditis</taxon>
    </lineage>
</organism>
<name>A0A8S1HJ73_9PELO</name>
<evidence type="ECO:0000256" key="3">
    <source>
        <dbReference type="ARBA" id="ARBA00022617"/>
    </source>
</evidence>
<dbReference type="EMBL" id="CAJGYM010000065">
    <property type="protein sequence ID" value="CAD6196011.1"/>
    <property type="molecule type" value="Genomic_DNA"/>
</dbReference>
<dbReference type="GO" id="GO:0005506">
    <property type="term" value="F:iron ion binding"/>
    <property type="evidence" value="ECO:0007669"/>
    <property type="project" value="InterPro"/>
</dbReference>
<dbReference type="GO" id="GO:0016705">
    <property type="term" value="F:oxidoreductase activity, acting on paired donors, with incorporation or reduction of molecular oxygen"/>
    <property type="evidence" value="ECO:0007669"/>
    <property type="project" value="InterPro"/>
</dbReference>
<keyword evidence="9" id="KW-1185">Reference proteome</keyword>
<keyword evidence="4" id="KW-0479">Metal-binding</keyword>
<gene>
    <name evidence="8" type="ORF">CAUJ_LOCUS11928</name>
</gene>
<evidence type="ECO:0000313" key="8">
    <source>
        <dbReference type="EMBL" id="CAD6196011.1"/>
    </source>
</evidence>